<organism evidence="1">
    <name type="scientific">Octactis speculum</name>
    <dbReference type="NCBI Taxonomy" id="3111310"/>
    <lineage>
        <taxon>Eukaryota</taxon>
        <taxon>Sar</taxon>
        <taxon>Stramenopiles</taxon>
        <taxon>Ochrophyta</taxon>
        <taxon>Dictyochophyceae</taxon>
        <taxon>Dictyochales</taxon>
        <taxon>Dictyochaceae</taxon>
        <taxon>Octactis</taxon>
    </lineage>
</organism>
<dbReference type="AlphaFoldDB" id="A0A7S2MIU4"/>
<dbReference type="EMBL" id="HBGS01059208">
    <property type="protein sequence ID" value="CAD9486033.1"/>
    <property type="molecule type" value="Transcribed_RNA"/>
</dbReference>
<accession>A0A7S2MIU4</accession>
<gene>
    <name evidence="1" type="ORF">DSPE1174_LOCUS30898</name>
</gene>
<proteinExistence type="predicted"/>
<evidence type="ECO:0000313" key="1">
    <source>
        <dbReference type="EMBL" id="CAD9486033.1"/>
    </source>
</evidence>
<reference evidence="1" key="1">
    <citation type="submission" date="2021-01" db="EMBL/GenBank/DDBJ databases">
        <authorList>
            <person name="Corre E."/>
            <person name="Pelletier E."/>
            <person name="Niang G."/>
            <person name="Scheremetjew M."/>
            <person name="Finn R."/>
            <person name="Kale V."/>
            <person name="Holt S."/>
            <person name="Cochrane G."/>
            <person name="Meng A."/>
            <person name="Brown T."/>
            <person name="Cohen L."/>
        </authorList>
    </citation>
    <scope>NUCLEOTIDE SEQUENCE</scope>
    <source>
        <strain evidence="1">CCMP1381</strain>
    </source>
</reference>
<protein>
    <submittedName>
        <fullName evidence="1">Uncharacterized protein</fullName>
    </submittedName>
</protein>
<sequence length="112" mass="12315">MKDKMENFDVMGALASIPSLKGEISKTEFALFMLHHIGKINEDDLGEIMHHFDLLDERKVGMIRIDSSTAMAMNSAVSSSNPMSQEEQLSEVDDEALLGTTTELTIVGKAEV</sequence>
<name>A0A7S2MIU4_9STRA</name>